<sequence length="107" mass="11180">MARRAAHPGRRAAEAYRGLVAMFDGRGADSLRVGARVLDRADAEPQGPLRACAGDLRVVSGRSAVGPGPHPSPPPSPPLQTCYVVVEGGYPPGRHSEAHVDQSMCTV</sequence>
<comment type="caution">
    <text evidence="1">The sequence shown here is derived from an EMBL/GenBank/DDBJ whole genome shotgun (WGS) entry which is preliminary data.</text>
</comment>
<accession>A0ABU0ZGC9</accession>
<evidence type="ECO:0000313" key="2">
    <source>
        <dbReference type="Proteomes" id="UP001230908"/>
    </source>
</evidence>
<gene>
    <name evidence="1" type="ORF">RB614_16190</name>
</gene>
<organism evidence="1 2">
    <name type="scientific">Phytohabitans maris</name>
    <dbReference type="NCBI Taxonomy" id="3071409"/>
    <lineage>
        <taxon>Bacteria</taxon>
        <taxon>Bacillati</taxon>
        <taxon>Actinomycetota</taxon>
        <taxon>Actinomycetes</taxon>
        <taxon>Micromonosporales</taxon>
        <taxon>Micromonosporaceae</taxon>
    </lineage>
</organism>
<dbReference type="EMBL" id="JAVHUY010000013">
    <property type="protein sequence ID" value="MDQ7906053.1"/>
    <property type="molecule type" value="Genomic_DNA"/>
</dbReference>
<proteinExistence type="predicted"/>
<keyword evidence="2" id="KW-1185">Reference proteome</keyword>
<protein>
    <submittedName>
        <fullName evidence="1">Uncharacterized protein</fullName>
    </submittedName>
</protein>
<name>A0ABU0ZGC9_9ACTN</name>
<reference evidence="1 2" key="1">
    <citation type="submission" date="2023-08" db="EMBL/GenBank/DDBJ databases">
        <title>Phytohabitans sansha sp. nov., isolated from marine sediment.</title>
        <authorList>
            <person name="Zhao Y."/>
            <person name="Yi K."/>
        </authorList>
    </citation>
    <scope>NUCLEOTIDE SEQUENCE [LARGE SCALE GENOMIC DNA]</scope>
    <source>
        <strain evidence="1 2">ZYX-F-186</strain>
    </source>
</reference>
<evidence type="ECO:0000313" key="1">
    <source>
        <dbReference type="EMBL" id="MDQ7906053.1"/>
    </source>
</evidence>
<dbReference type="RefSeq" id="WP_308713319.1">
    <property type="nucleotide sequence ID" value="NZ_JAVHUY010000013.1"/>
</dbReference>
<dbReference type="Proteomes" id="UP001230908">
    <property type="component" value="Unassembled WGS sequence"/>
</dbReference>